<comment type="caution">
    <text evidence="6">The sequence shown here is derived from an EMBL/GenBank/DDBJ whole genome shotgun (WGS) entry which is preliminary data.</text>
</comment>
<dbReference type="AlphaFoldDB" id="A0A9W8NBK4"/>
<feature type="transmembrane region" description="Helical" evidence="5">
    <location>
        <begin position="359"/>
        <end position="384"/>
    </location>
</feature>
<dbReference type="GO" id="GO:0016020">
    <property type="term" value="C:membrane"/>
    <property type="evidence" value="ECO:0007669"/>
    <property type="project" value="UniProtKB-SubCell"/>
</dbReference>
<keyword evidence="3 5" id="KW-1133">Transmembrane helix</keyword>
<evidence type="ECO:0000256" key="4">
    <source>
        <dbReference type="ARBA" id="ARBA00023136"/>
    </source>
</evidence>
<gene>
    <name evidence="6" type="ORF">NPX13_g6906</name>
</gene>
<evidence type="ECO:0000256" key="1">
    <source>
        <dbReference type="ARBA" id="ARBA00004141"/>
    </source>
</evidence>
<proteinExistence type="predicted"/>
<dbReference type="Proteomes" id="UP001148614">
    <property type="component" value="Unassembled WGS sequence"/>
</dbReference>
<keyword evidence="4 5" id="KW-0472">Membrane</keyword>
<organism evidence="6 7">
    <name type="scientific">Xylaria arbuscula</name>
    <dbReference type="NCBI Taxonomy" id="114810"/>
    <lineage>
        <taxon>Eukaryota</taxon>
        <taxon>Fungi</taxon>
        <taxon>Dikarya</taxon>
        <taxon>Ascomycota</taxon>
        <taxon>Pezizomycotina</taxon>
        <taxon>Sordariomycetes</taxon>
        <taxon>Xylariomycetidae</taxon>
        <taxon>Xylariales</taxon>
        <taxon>Xylariaceae</taxon>
        <taxon>Xylaria</taxon>
    </lineage>
</organism>
<evidence type="ECO:0000256" key="3">
    <source>
        <dbReference type="ARBA" id="ARBA00022989"/>
    </source>
</evidence>
<accession>A0A9W8NBK4</accession>
<evidence type="ECO:0000256" key="5">
    <source>
        <dbReference type="SAM" id="Phobius"/>
    </source>
</evidence>
<keyword evidence="7" id="KW-1185">Reference proteome</keyword>
<protein>
    <submittedName>
        <fullName evidence="6">Uncharacterized protein</fullName>
    </submittedName>
</protein>
<evidence type="ECO:0000313" key="7">
    <source>
        <dbReference type="Proteomes" id="UP001148614"/>
    </source>
</evidence>
<feature type="transmembrane region" description="Helical" evidence="5">
    <location>
        <begin position="41"/>
        <end position="61"/>
    </location>
</feature>
<sequence>MRQDSQPDSSDSVALSHSPYTVTILDNDHEVLTLLDQVETVILSLSFSYVLSLIVSCPIRVNQTAFTTPSRMENGTLPLPISRKLFEVTTQKFDTSPAYLSALETGLATYTGTIPEFRRAKKNWENARFVVQQNRAYSALSIALTFNVKSGKSRALIFGADYGLLTGLFECMGGISTRRYWPMLIPILAMEVQVHSFNRGLMVCHDGIYSIESRTGMRRFDYSLENSSPQDWKTLDLISITRDLSSFLSIAAFLEMQAETSAYLMQQIAQTTESITEVSASDERYIDHLYEVSPRLENARNLYLGLASRCRYLTKRINAQAQTVYCLIASQDQVSNMSIAGASRDIALMTARDGATMRVIAAVTILFLPATFVATLFSTSFFNFQDTSGPRVSGWVWIYVLVTVILTVAVQSVWAIISKRKARKIAQNMPV</sequence>
<dbReference type="SUPFAM" id="SSF144083">
    <property type="entry name" value="Magnesium transport protein CorA, transmembrane region"/>
    <property type="match status" value="1"/>
</dbReference>
<dbReference type="Gene3D" id="1.20.58.340">
    <property type="entry name" value="Magnesium transport protein CorA, transmembrane region"/>
    <property type="match status" value="1"/>
</dbReference>
<evidence type="ECO:0000256" key="2">
    <source>
        <dbReference type="ARBA" id="ARBA00022692"/>
    </source>
</evidence>
<evidence type="ECO:0000313" key="6">
    <source>
        <dbReference type="EMBL" id="KAJ3567048.1"/>
    </source>
</evidence>
<dbReference type="InterPro" id="IPR045863">
    <property type="entry name" value="CorA_TM1_TM2"/>
</dbReference>
<comment type="subcellular location">
    <subcellularLocation>
        <location evidence="1">Membrane</location>
        <topology evidence="1">Multi-pass membrane protein</topology>
    </subcellularLocation>
</comment>
<dbReference type="EMBL" id="JANPWZ010001285">
    <property type="protein sequence ID" value="KAJ3567048.1"/>
    <property type="molecule type" value="Genomic_DNA"/>
</dbReference>
<feature type="transmembrane region" description="Helical" evidence="5">
    <location>
        <begin position="396"/>
        <end position="417"/>
    </location>
</feature>
<keyword evidence="2 5" id="KW-0812">Transmembrane</keyword>
<reference evidence="6" key="1">
    <citation type="submission" date="2022-07" db="EMBL/GenBank/DDBJ databases">
        <title>Genome Sequence of Xylaria arbuscula.</title>
        <authorList>
            <person name="Buettner E."/>
        </authorList>
    </citation>
    <scope>NUCLEOTIDE SEQUENCE</scope>
    <source>
        <strain evidence="6">VT107</strain>
    </source>
</reference>
<name>A0A9W8NBK4_9PEZI</name>